<dbReference type="GO" id="GO:0005737">
    <property type="term" value="C:cytoplasm"/>
    <property type="evidence" value="ECO:0007669"/>
    <property type="project" value="TreeGrafter"/>
</dbReference>
<dbReference type="Pfam" id="PF17900">
    <property type="entry name" value="Peptidase_M1_N"/>
    <property type="match status" value="1"/>
</dbReference>
<dbReference type="PRINTS" id="PR00756">
    <property type="entry name" value="ALADIPTASE"/>
</dbReference>
<dbReference type="PANTHER" id="PTHR11533">
    <property type="entry name" value="PROTEASE M1 ZINC METALLOPROTEASE"/>
    <property type="match status" value="1"/>
</dbReference>
<accession>A0AAV5SWT0</accession>
<keyword evidence="3" id="KW-1185">Reference proteome</keyword>
<dbReference type="InterPro" id="IPR001930">
    <property type="entry name" value="Peptidase_M1"/>
</dbReference>
<comment type="caution">
    <text evidence="2">The sequence shown here is derived from an EMBL/GenBank/DDBJ whole genome shotgun (WGS) entry which is preliminary data.</text>
</comment>
<gene>
    <name evidence="2" type="ORF">PENTCL1PPCAC_6136</name>
</gene>
<evidence type="ECO:0000313" key="3">
    <source>
        <dbReference type="Proteomes" id="UP001432027"/>
    </source>
</evidence>
<dbReference type="GO" id="GO:0005615">
    <property type="term" value="C:extracellular space"/>
    <property type="evidence" value="ECO:0007669"/>
    <property type="project" value="TreeGrafter"/>
</dbReference>
<dbReference type="SUPFAM" id="SSF63737">
    <property type="entry name" value="Leukotriene A4 hydrolase N-terminal domain"/>
    <property type="match status" value="1"/>
</dbReference>
<dbReference type="InterPro" id="IPR042097">
    <property type="entry name" value="Aminopeptidase_N-like_N_sf"/>
</dbReference>
<name>A0AAV5SWT0_9BILA</name>
<protein>
    <recommendedName>
        <fullName evidence="1">Aminopeptidase N-like N-terminal domain-containing protein</fullName>
    </recommendedName>
</protein>
<dbReference type="Gene3D" id="2.60.40.1730">
    <property type="entry name" value="tricorn interacting facor f3 domain"/>
    <property type="match status" value="1"/>
</dbReference>
<organism evidence="2 3">
    <name type="scientific">Pristionchus entomophagus</name>
    <dbReference type="NCBI Taxonomy" id="358040"/>
    <lineage>
        <taxon>Eukaryota</taxon>
        <taxon>Metazoa</taxon>
        <taxon>Ecdysozoa</taxon>
        <taxon>Nematoda</taxon>
        <taxon>Chromadorea</taxon>
        <taxon>Rhabditida</taxon>
        <taxon>Rhabditina</taxon>
        <taxon>Diplogasteromorpha</taxon>
        <taxon>Diplogasteroidea</taxon>
        <taxon>Neodiplogasteridae</taxon>
        <taxon>Pristionchus</taxon>
    </lineage>
</organism>
<dbReference type="EMBL" id="BTSX01000002">
    <property type="protein sequence ID" value="GMS83961.1"/>
    <property type="molecule type" value="Genomic_DNA"/>
</dbReference>
<proteinExistence type="predicted"/>
<dbReference type="Proteomes" id="UP001432027">
    <property type="component" value="Unassembled WGS sequence"/>
</dbReference>
<dbReference type="GO" id="GO:0008270">
    <property type="term" value="F:zinc ion binding"/>
    <property type="evidence" value="ECO:0007669"/>
    <property type="project" value="TreeGrafter"/>
</dbReference>
<dbReference type="GO" id="GO:0016020">
    <property type="term" value="C:membrane"/>
    <property type="evidence" value="ECO:0007669"/>
    <property type="project" value="TreeGrafter"/>
</dbReference>
<evidence type="ECO:0000259" key="1">
    <source>
        <dbReference type="Pfam" id="PF17900"/>
    </source>
</evidence>
<dbReference type="GO" id="GO:0043171">
    <property type="term" value="P:peptide catabolic process"/>
    <property type="evidence" value="ECO:0007669"/>
    <property type="project" value="TreeGrafter"/>
</dbReference>
<dbReference type="GO" id="GO:0070006">
    <property type="term" value="F:metalloaminopeptidase activity"/>
    <property type="evidence" value="ECO:0007669"/>
    <property type="project" value="TreeGrafter"/>
</dbReference>
<dbReference type="GO" id="GO:0006508">
    <property type="term" value="P:proteolysis"/>
    <property type="evidence" value="ECO:0007669"/>
    <property type="project" value="InterPro"/>
</dbReference>
<dbReference type="InterPro" id="IPR050344">
    <property type="entry name" value="Peptidase_M1_aminopeptidases"/>
</dbReference>
<reference evidence="2" key="1">
    <citation type="submission" date="2023-10" db="EMBL/GenBank/DDBJ databases">
        <title>Genome assembly of Pristionchus species.</title>
        <authorList>
            <person name="Yoshida K."/>
            <person name="Sommer R.J."/>
        </authorList>
    </citation>
    <scope>NUCLEOTIDE SEQUENCE</scope>
    <source>
        <strain evidence="2">RS0144</strain>
    </source>
</reference>
<dbReference type="GO" id="GO:0042277">
    <property type="term" value="F:peptide binding"/>
    <property type="evidence" value="ECO:0007669"/>
    <property type="project" value="TreeGrafter"/>
</dbReference>
<feature type="domain" description="Aminopeptidase N-like N-terminal" evidence="1">
    <location>
        <begin position="15"/>
        <end position="82"/>
    </location>
</feature>
<sequence>TEREDNWSSLPTLSLVTHCEPTGARRWFPCFDEPDKKATFRLTITHPNQLTAYSNTEVENKVINNRVSTTSFEQTVPLPSYVLALALTEQSTREVIHNGYTVRTIGSTYYSGSQ</sequence>
<feature type="non-terminal residue" evidence="2">
    <location>
        <position position="1"/>
    </location>
</feature>
<dbReference type="AlphaFoldDB" id="A0AAV5SWT0"/>
<evidence type="ECO:0000313" key="2">
    <source>
        <dbReference type="EMBL" id="GMS83961.1"/>
    </source>
</evidence>
<dbReference type="PANTHER" id="PTHR11533:SF299">
    <property type="entry name" value="AMINOPEPTIDASE"/>
    <property type="match status" value="1"/>
</dbReference>
<dbReference type="InterPro" id="IPR045357">
    <property type="entry name" value="Aminopeptidase_N-like_N"/>
</dbReference>